<dbReference type="InterPro" id="IPR007472">
    <property type="entry name" value="N-end_Aminoacyl_Trfase_C"/>
</dbReference>
<evidence type="ECO:0000259" key="5">
    <source>
        <dbReference type="Pfam" id="PF04376"/>
    </source>
</evidence>
<dbReference type="NCBIfam" id="NF002342">
    <property type="entry name" value="PRK01305.1-3"/>
    <property type="match status" value="1"/>
</dbReference>
<accession>A0A0F7JY59</accession>
<sequence>MINRDNGQSMTVQLYISPEQECPYLEGRQSRSLFVDPYRTHSMSLYEALIDQGFRRSGDSIYRPDCHACNQCIPMRVPVNDFRPRRIQRRIWNRQQSLYRVIEQPAAFDPAHYELFQRYMQTRHPDGGMEATSAEGYQQFIASSWSTSHSYAFYQGEKLIAVAVTDILRQGLSAVYTFYDPELERNSLGVFCLLWQIEMCKKRGLPWLYLGYWIPGCRKMSYKNQYLPHELLIDDAWVRVSKRQ</sequence>
<keyword evidence="8" id="KW-1185">Reference proteome</keyword>
<feature type="domain" description="N-end rule aminoacyl transferase C-terminal" evidence="6">
    <location>
        <begin position="112"/>
        <end position="232"/>
    </location>
</feature>
<dbReference type="GO" id="GO:0008914">
    <property type="term" value="F:leucyl-tRNA--protein transferase activity"/>
    <property type="evidence" value="ECO:0007669"/>
    <property type="project" value="UniProtKB-UniRule"/>
</dbReference>
<keyword evidence="2 4" id="KW-0808">Transferase</keyword>
<gene>
    <name evidence="4" type="primary">bpt</name>
    <name evidence="7" type="ORF">AAY24_04945</name>
</gene>
<reference evidence="7 8" key="1">
    <citation type="journal article" date="2015" name="Genome Announc.">
        <title>Complete Genome Sequence of Sedimenticola thiotaurini Strain SIP-G1, a Polyphosphate- and Polyhydroxyalkanoate-Accumulating Sulfur-Oxidizing Gammaproteobacterium Isolated from Salt Marsh Sediments.</title>
        <authorList>
            <person name="Flood B.E."/>
            <person name="Jones D.S."/>
            <person name="Bailey J.V."/>
        </authorList>
    </citation>
    <scope>NUCLEOTIDE SEQUENCE [LARGE SCALE GENOMIC DNA]</scope>
    <source>
        <strain evidence="7 8">SIP-G1</strain>
    </source>
</reference>
<evidence type="ECO:0000256" key="3">
    <source>
        <dbReference type="ARBA" id="ARBA00023315"/>
    </source>
</evidence>
<name>A0A0F7JY59_9GAMM</name>
<dbReference type="NCBIfam" id="NF002346">
    <property type="entry name" value="PRK01305.2-3"/>
    <property type="match status" value="1"/>
</dbReference>
<dbReference type="PANTHER" id="PTHR21367">
    <property type="entry name" value="ARGININE-TRNA-PROTEIN TRANSFERASE 1"/>
    <property type="match status" value="1"/>
</dbReference>
<dbReference type="PATRIC" id="fig|1543721.4.peg.1031"/>
<comment type="catalytic activity">
    <reaction evidence="4">
        <text>N-terminal L-aspartyl-[protein] + L-leucyl-tRNA(Leu) = N-terminal L-leucyl-L-aspartyl-[protein] + tRNA(Leu) + H(+)</text>
        <dbReference type="Rhea" id="RHEA:50420"/>
        <dbReference type="Rhea" id="RHEA-COMP:9613"/>
        <dbReference type="Rhea" id="RHEA-COMP:9622"/>
        <dbReference type="Rhea" id="RHEA-COMP:12669"/>
        <dbReference type="Rhea" id="RHEA-COMP:12674"/>
        <dbReference type="ChEBI" id="CHEBI:15378"/>
        <dbReference type="ChEBI" id="CHEBI:64720"/>
        <dbReference type="ChEBI" id="CHEBI:78442"/>
        <dbReference type="ChEBI" id="CHEBI:78494"/>
        <dbReference type="ChEBI" id="CHEBI:133042"/>
        <dbReference type="EC" id="2.3.2.29"/>
    </reaction>
</comment>
<dbReference type="EMBL" id="CP011412">
    <property type="protein sequence ID" value="AKH19810.1"/>
    <property type="molecule type" value="Genomic_DNA"/>
</dbReference>
<dbReference type="EC" id="2.3.2.29" evidence="4"/>
<evidence type="ECO:0000313" key="8">
    <source>
        <dbReference type="Proteomes" id="UP000034410"/>
    </source>
</evidence>
<dbReference type="GO" id="GO:0005737">
    <property type="term" value="C:cytoplasm"/>
    <property type="evidence" value="ECO:0007669"/>
    <property type="project" value="UniProtKB-SubCell"/>
</dbReference>
<dbReference type="RefSeq" id="WP_046858747.1">
    <property type="nucleotide sequence ID" value="NZ_CP011412.1"/>
</dbReference>
<comment type="catalytic activity">
    <reaction evidence="4">
        <text>N-terminal L-glutamyl-[protein] + L-leucyl-tRNA(Leu) = N-terminal L-leucyl-L-glutamyl-[protein] + tRNA(Leu) + H(+)</text>
        <dbReference type="Rhea" id="RHEA:50412"/>
        <dbReference type="Rhea" id="RHEA-COMP:9613"/>
        <dbReference type="Rhea" id="RHEA-COMP:9622"/>
        <dbReference type="Rhea" id="RHEA-COMP:12664"/>
        <dbReference type="Rhea" id="RHEA-COMP:12668"/>
        <dbReference type="ChEBI" id="CHEBI:15378"/>
        <dbReference type="ChEBI" id="CHEBI:64721"/>
        <dbReference type="ChEBI" id="CHEBI:78442"/>
        <dbReference type="ChEBI" id="CHEBI:78494"/>
        <dbReference type="ChEBI" id="CHEBI:133041"/>
        <dbReference type="EC" id="2.3.2.29"/>
    </reaction>
</comment>
<proteinExistence type="inferred from homology"/>
<dbReference type="InterPro" id="IPR007471">
    <property type="entry name" value="N-end_Aminoacyl_Trfase_N"/>
</dbReference>
<comment type="subcellular location">
    <subcellularLocation>
        <location evidence="4">Cytoplasm</location>
    </subcellularLocation>
</comment>
<dbReference type="PANTHER" id="PTHR21367:SF1">
    <property type="entry name" value="ARGINYL-TRNA--PROTEIN TRANSFERASE 1"/>
    <property type="match status" value="1"/>
</dbReference>
<organism evidence="7 8">
    <name type="scientific">Sedimenticola thiotaurini</name>
    <dbReference type="NCBI Taxonomy" id="1543721"/>
    <lineage>
        <taxon>Bacteria</taxon>
        <taxon>Pseudomonadati</taxon>
        <taxon>Pseudomonadota</taxon>
        <taxon>Gammaproteobacteria</taxon>
        <taxon>Chromatiales</taxon>
        <taxon>Sedimenticolaceae</taxon>
        <taxon>Sedimenticola</taxon>
    </lineage>
</organism>
<dbReference type="KEGG" id="seds:AAY24_04945"/>
<dbReference type="SUPFAM" id="SSF55729">
    <property type="entry name" value="Acyl-CoA N-acyltransferases (Nat)"/>
    <property type="match status" value="1"/>
</dbReference>
<feature type="domain" description="N-end aminoacyl transferase N-terminal" evidence="5">
    <location>
        <begin position="20"/>
        <end position="90"/>
    </location>
</feature>
<dbReference type="GO" id="GO:0004057">
    <property type="term" value="F:arginyl-tRNA--protein transferase activity"/>
    <property type="evidence" value="ECO:0007669"/>
    <property type="project" value="InterPro"/>
</dbReference>
<dbReference type="Pfam" id="PF04376">
    <property type="entry name" value="ATE_N"/>
    <property type="match status" value="1"/>
</dbReference>
<dbReference type="InterPro" id="IPR016181">
    <property type="entry name" value="Acyl_CoA_acyltransferase"/>
</dbReference>
<comment type="function">
    <text evidence="4">Functions in the N-end rule pathway of protein degradation where it conjugates Leu from its aminoacyl-tRNA to the N-termini of proteins containing an N-terminal aspartate or glutamate.</text>
</comment>
<dbReference type="InterPro" id="IPR030700">
    <property type="entry name" value="N-end_Aminoacyl_Trfase"/>
</dbReference>
<keyword evidence="3 4" id="KW-0012">Acyltransferase</keyword>
<keyword evidence="1 4" id="KW-0963">Cytoplasm</keyword>
<evidence type="ECO:0000256" key="4">
    <source>
        <dbReference type="HAMAP-Rule" id="MF_00689"/>
    </source>
</evidence>
<dbReference type="Pfam" id="PF04377">
    <property type="entry name" value="ATE_C"/>
    <property type="match status" value="1"/>
</dbReference>
<evidence type="ECO:0000259" key="6">
    <source>
        <dbReference type="Pfam" id="PF04377"/>
    </source>
</evidence>
<dbReference type="PIRSF" id="PIRSF037208">
    <property type="entry name" value="ATE_pro_prd"/>
    <property type="match status" value="1"/>
</dbReference>
<evidence type="ECO:0000256" key="1">
    <source>
        <dbReference type="ARBA" id="ARBA00022490"/>
    </source>
</evidence>
<evidence type="ECO:0000313" key="7">
    <source>
        <dbReference type="EMBL" id="AKH19810.1"/>
    </source>
</evidence>
<dbReference type="InterPro" id="IPR017138">
    <property type="entry name" value="Asp_Glu_LeuTrfase"/>
</dbReference>
<dbReference type="NCBIfam" id="NF002341">
    <property type="entry name" value="PRK01305.1-1"/>
    <property type="match status" value="1"/>
</dbReference>
<protein>
    <recommendedName>
        <fullName evidence="4">Aspartate/glutamate leucyltransferase</fullName>
        <ecNumber evidence="4">2.3.2.29</ecNumber>
    </recommendedName>
</protein>
<dbReference type="HAMAP" id="MF_00689">
    <property type="entry name" value="Bpt"/>
    <property type="match status" value="1"/>
</dbReference>
<dbReference type="GO" id="GO:0071596">
    <property type="term" value="P:ubiquitin-dependent protein catabolic process via the N-end rule pathway"/>
    <property type="evidence" value="ECO:0007669"/>
    <property type="project" value="InterPro"/>
</dbReference>
<evidence type="ECO:0000256" key="2">
    <source>
        <dbReference type="ARBA" id="ARBA00022679"/>
    </source>
</evidence>
<dbReference type="Proteomes" id="UP000034410">
    <property type="component" value="Chromosome"/>
</dbReference>
<dbReference type="AlphaFoldDB" id="A0A0F7JY59"/>
<comment type="similarity">
    <text evidence="4">Belongs to the R-transferase family. Bpt subfamily.</text>
</comment>